<dbReference type="Proteomes" id="UP001629536">
    <property type="component" value="Unassembled WGS sequence"/>
</dbReference>
<reference evidence="1 2" key="1">
    <citation type="journal article" date="2024" name="Front. Microbiol.">
        <title>Pangenomic and biochemical analyses of Helcococcus ovis reveal widespread tetracycline resistance and a novel bacterial species, Helcococcus bovis.</title>
        <authorList>
            <person name="Cunha F."/>
            <person name="Zhai Y."/>
            <person name="Casaro S."/>
            <person name="Jones K.L."/>
            <person name="Hernandez M."/>
            <person name="Bisinotto R.S."/>
            <person name="Kariyawasam S."/>
            <person name="Brown M.B."/>
            <person name="Phillips A."/>
            <person name="Jeong K.C."/>
            <person name="Galvao K.N."/>
        </authorList>
    </citation>
    <scope>NUCLEOTIDE SEQUENCE [LARGE SCALE GENOMIC DNA]</scope>
    <source>
        <strain evidence="1 2">KG197</strain>
    </source>
</reference>
<dbReference type="RefSeq" id="WP_124748748.1">
    <property type="nucleotide sequence ID" value="NZ_JBFNFH010000012.1"/>
</dbReference>
<evidence type="ECO:0000313" key="1">
    <source>
        <dbReference type="EMBL" id="MFM1525147.1"/>
    </source>
</evidence>
<dbReference type="Pfam" id="PF10926">
    <property type="entry name" value="DUF2800"/>
    <property type="match status" value="1"/>
</dbReference>
<gene>
    <name evidence="1" type="ORF">ABGF40_05610</name>
</gene>
<dbReference type="InterPro" id="IPR021229">
    <property type="entry name" value="DUF2800"/>
</dbReference>
<name>A0ABW9F6Z1_9FIRM</name>
<comment type="caution">
    <text evidence="1">The sequence shown here is derived from an EMBL/GenBank/DDBJ whole genome shotgun (WGS) entry which is preliminary data.</text>
</comment>
<dbReference type="EMBL" id="JBFNFH010000012">
    <property type="protein sequence ID" value="MFM1525147.1"/>
    <property type="molecule type" value="Genomic_DNA"/>
</dbReference>
<sequence length="377" mass="43300">MSKHALLSASSSHRWLSCPPLPRLESFFQNEISDAAIEGTLAHKLAEYKLRVVLKEEVAPLNMKKFNQEMQEHTDDYVSYILEQVELEKQTTKDVVVLIEQRLDFSHYVPEGFGTGDCIIISDKNLHIIDFKYGQGVEVSAENNPQMMLYGLGALNIYDALYDIETVKMTIFQPRKYNISTFELGVDKLTTWAETELKEKAEAAFEGKGVITYGPWCQFSSCGAVLRARFDHHKKLERFELKSPYLLTDSEIEEVLDHIDDLVKWSNEVKEYATKLALQSGKEWSGYKLVHGRSTRKFKDEETVVAIAKENGYDNIYKQSLLSMTELQKLMGKTKFETLFKEQLVKQLGKPTLVTLTDKRQAIVNAKQEFNEIKEEN</sequence>
<protein>
    <submittedName>
        <fullName evidence="1">DUF2800 domain-containing protein</fullName>
    </submittedName>
</protein>
<proteinExistence type="predicted"/>
<evidence type="ECO:0000313" key="2">
    <source>
        <dbReference type="Proteomes" id="UP001629536"/>
    </source>
</evidence>
<accession>A0ABW9F6Z1</accession>
<keyword evidence="2" id="KW-1185">Reference proteome</keyword>
<organism evidence="1 2">
    <name type="scientific">Helcococcus bovis</name>
    <dbReference type="NCBI Taxonomy" id="3153252"/>
    <lineage>
        <taxon>Bacteria</taxon>
        <taxon>Bacillati</taxon>
        <taxon>Bacillota</taxon>
        <taxon>Tissierellia</taxon>
        <taxon>Tissierellales</taxon>
        <taxon>Peptoniphilaceae</taxon>
        <taxon>Helcococcus</taxon>
    </lineage>
</organism>